<gene>
    <name evidence="1" type="ORF">llap_4438</name>
</gene>
<reference evidence="2" key="2">
    <citation type="submission" date="2017-12" db="EMBL/GenBank/DDBJ databases">
        <title>Genome sequence of the Bar-tailed Godwit (Limosa lapponica baueri).</title>
        <authorList>
            <person name="Lima N.C.B."/>
            <person name="Parody-Merino A.M."/>
            <person name="Battley P.F."/>
            <person name="Fidler A.E."/>
            <person name="Prosdocimi F."/>
        </authorList>
    </citation>
    <scope>NUCLEOTIDE SEQUENCE [LARGE SCALE GENOMIC DNA]</scope>
</reference>
<organism evidence="1 2">
    <name type="scientific">Limosa lapponica baueri</name>
    <dbReference type="NCBI Taxonomy" id="1758121"/>
    <lineage>
        <taxon>Eukaryota</taxon>
        <taxon>Metazoa</taxon>
        <taxon>Chordata</taxon>
        <taxon>Craniata</taxon>
        <taxon>Vertebrata</taxon>
        <taxon>Euteleostomi</taxon>
        <taxon>Archelosauria</taxon>
        <taxon>Archosauria</taxon>
        <taxon>Dinosauria</taxon>
        <taxon>Saurischia</taxon>
        <taxon>Theropoda</taxon>
        <taxon>Coelurosauria</taxon>
        <taxon>Aves</taxon>
        <taxon>Neognathae</taxon>
        <taxon>Neoaves</taxon>
        <taxon>Charadriiformes</taxon>
        <taxon>Scolopacidae</taxon>
        <taxon>Limosa</taxon>
    </lineage>
</organism>
<keyword evidence="2" id="KW-1185">Reference proteome</keyword>
<protein>
    <submittedName>
        <fullName evidence="1">Uncharacterized protein</fullName>
    </submittedName>
</protein>
<evidence type="ECO:0000313" key="1">
    <source>
        <dbReference type="EMBL" id="PKU45269.1"/>
    </source>
</evidence>
<accession>A0A2I0UGV6</accession>
<dbReference type="Proteomes" id="UP000233556">
    <property type="component" value="Unassembled WGS sequence"/>
</dbReference>
<dbReference type="EMBL" id="KZ505770">
    <property type="protein sequence ID" value="PKU45269.1"/>
    <property type="molecule type" value="Genomic_DNA"/>
</dbReference>
<reference evidence="2" key="1">
    <citation type="submission" date="2017-11" db="EMBL/GenBank/DDBJ databases">
        <authorList>
            <person name="Lima N.C."/>
            <person name="Parody-Merino A.M."/>
            <person name="Battley P.F."/>
            <person name="Fidler A.E."/>
            <person name="Prosdocimi F."/>
        </authorList>
    </citation>
    <scope>NUCLEOTIDE SEQUENCE [LARGE SCALE GENOMIC DNA]</scope>
</reference>
<evidence type="ECO:0000313" key="2">
    <source>
        <dbReference type="Proteomes" id="UP000233556"/>
    </source>
</evidence>
<sequence>MLRSEQQPVDAKIRSLWVNIILPDTGAAKDAVRHSESQQDRVYRAGSHLCLEKRWSGCLHGVYGDDNCLNPSDPIPPQSFDYSCNK</sequence>
<dbReference type="AlphaFoldDB" id="A0A2I0UGV6"/>
<proteinExistence type="predicted"/>
<name>A0A2I0UGV6_LIMLA</name>